<dbReference type="EMBL" id="GGEC01075867">
    <property type="protein sequence ID" value="MBX56351.1"/>
    <property type="molecule type" value="Transcribed_RNA"/>
</dbReference>
<name>A0A2P2PNU9_RHIMU</name>
<proteinExistence type="predicted"/>
<dbReference type="AlphaFoldDB" id="A0A2P2PNU9"/>
<evidence type="ECO:0000313" key="1">
    <source>
        <dbReference type="EMBL" id="MBX56351.1"/>
    </source>
</evidence>
<accession>A0A2P2PNU9</accession>
<reference evidence="1" key="1">
    <citation type="submission" date="2018-02" db="EMBL/GenBank/DDBJ databases">
        <title>Rhizophora mucronata_Transcriptome.</title>
        <authorList>
            <person name="Meera S.P."/>
            <person name="Sreeshan A."/>
            <person name="Augustine A."/>
        </authorList>
    </citation>
    <scope>NUCLEOTIDE SEQUENCE</scope>
    <source>
        <tissue evidence="1">Leaf</tissue>
    </source>
</reference>
<organism evidence="1">
    <name type="scientific">Rhizophora mucronata</name>
    <name type="common">Asiatic mangrove</name>
    <dbReference type="NCBI Taxonomy" id="61149"/>
    <lineage>
        <taxon>Eukaryota</taxon>
        <taxon>Viridiplantae</taxon>
        <taxon>Streptophyta</taxon>
        <taxon>Embryophyta</taxon>
        <taxon>Tracheophyta</taxon>
        <taxon>Spermatophyta</taxon>
        <taxon>Magnoliopsida</taxon>
        <taxon>eudicotyledons</taxon>
        <taxon>Gunneridae</taxon>
        <taxon>Pentapetalae</taxon>
        <taxon>rosids</taxon>
        <taxon>fabids</taxon>
        <taxon>Malpighiales</taxon>
        <taxon>Rhizophoraceae</taxon>
        <taxon>Rhizophora</taxon>
    </lineage>
</organism>
<sequence>MNLGVRVTVPNCYISKSYNWSIVCDSVEPHSLLHVQKRKSKYPNF</sequence>
<protein>
    <submittedName>
        <fullName evidence="1">Uncharacterized protein</fullName>
    </submittedName>
</protein>